<dbReference type="OrthoDB" id="3555011at2759"/>
<dbReference type="RefSeq" id="XP_024736556.1">
    <property type="nucleotide sequence ID" value="XM_024883148.1"/>
</dbReference>
<sequence>MSSSAGKRKRRNTAKAGFVSSASIPVDFGDDTPSTDDSIVKKRRLRKEPVPVQTLQQSSPTMARSDKKNRLDAAADALEQELGTLSTSEQIASGSHYRSMLRNGAEDIFKDAVWGRFMQKIRKSCDKQRLWYETTIYRLIGQTSHFLVPNEKLDKRTLHKLQYALELWVFLAVAEKLHLLLQHQDCKQGKALKENGASPAVIFQAFVSIYKNRAVSQTSTGFAEDNNSENIGDPVKSDMKSEISDESEDLQRGSDRSVSPQPIHTLAPSTARSQDMSAHQTTSSASPTPATSRPSKTRNSLPSNPPSAFNKSSLKRVTKKIVKFRTDLEAAEANLSDKRRYRQEADEASEQAKVDFRNLGRNTQLSDFDVLDGREPKNGKVDSVDGFGSGA</sequence>
<feature type="compositionally biased region" description="Basic and acidic residues" evidence="1">
    <location>
        <begin position="337"/>
        <end position="358"/>
    </location>
</feature>
<dbReference type="GeneID" id="36591225"/>
<keyword evidence="3" id="KW-1185">Reference proteome</keyword>
<evidence type="ECO:0000313" key="3">
    <source>
        <dbReference type="Proteomes" id="UP000235371"/>
    </source>
</evidence>
<evidence type="ECO:0000313" key="2">
    <source>
        <dbReference type="EMBL" id="PMD59652.1"/>
    </source>
</evidence>
<accession>A0A2J6T9H3</accession>
<feature type="region of interest" description="Disordered" evidence="1">
    <location>
        <begin position="337"/>
        <end position="391"/>
    </location>
</feature>
<protein>
    <submittedName>
        <fullName evidence="2">Uncharacterized protein</fullName>
    </submittedName>
</protein>
<dbReference type="Proteomes" id="UP000235371">
    <property type="component" value="Unassembled WGS sequence"/>
</dbReference>
<name>A0A2J6T9H3_9HELO</name>
<evidence type="ECO:0000256" key="1">
    <source>
        <dbReference type="SAM" id="MobiDB-lite"/>
    </source>
</evidence>
<dbReference type="InParanoid" id="A0A2J6T9H3"/>
<reference evidence="2 3" key="1">
    <citation type="submission" date="2016-04" db="EMBL/GenBank/DDBJ databases">
        <title>A degradative enzymes factory behind the ericoid mycorrhizal symbiosis.</title>
        <authorList>
            <consortium name="DOE Joint Genome Institute"/>
            <person name="Martino E."/>
            <person name="Morin E."/>
            <person name="Grelet G."/>
            <person name="Kuo A."/>
            <person name="Kohler A."/>
            <person name="Daghino S."/>
            <person name="Barry K."/>
            <person name="Choi C."/>
            <person name="Cichocki N."/>
            <person name="Clum A."/>
            <person name="Copeland A."/>
            <person name="Hainaut M."/>
            <person name="Haridas S."/>
            <person name="Labutti K."/>
            <person name="Lindquist E."/>
            <person name="Lipzen A."/>
            <person name="Khouja H.-R."/>
            <person name="Murat C."/>
            <person name="Ohm R."/>
            <person name="Olson A."/>
            <person name="Spatafora J."/>
            <person name="Veneault-Fourrey C."/>
            <person name="Henrissat B."/>
            <person name="Grigoriev I."/>
            <person name="Martin F."/>
            <person name="Perotto S."/>
        </authorList>
    </citation>
    <scope>NUCLEOTIDE SEQUENCE [LARGE SCALE GENOMIC DNA]</scope>
    <source>
        <strain evidence="2 3">E</strain>
    </source>
</reference>
<feature type="compositionally biased region" description="Basic and acidic residues" evidence="1">
    <location>
        <begin position="235"/>
        <end position="255"/>
    </location>
</feature>
<dbReference type="AlphaFoldDB" id="A0A2J6T9H3"/>
<gene>
    <name evidence="2" type="ORF">K444DRAFT_630053</name>
</gene>
<feature type="region of interest" description="Disordered" evidence="1">
    <location>
        <begin position="22"/>
        <end position="69"/>
    </location>
</feature>
<proteinExistence type="predicted"/>
<feature type="compositionally biased region" description="Polar residues" evidence="1">
    <location>
        <begin position="53"/>
        <end position="62"/>
    </location>
</feature>
<feature type="compositionally biased region" description="Basic and acidic residues" evidence="1">
    <location>
        <begin position="371"/>
        <end position="383"/>
    </location>
</feature>
<feature type="compositionally biased region" description="Polar residues" evidence="1">
    <location>
        <begin position="256"/>
        <end position="280"/>
    </location>
</feature>
<organism evidence="2 3">
    <name type="scientific">Hyaloscypha bicolor E</name>
    <dbReference type="NCBI Taxonomy" id="1095630"/>
    <lineage>
        <taxon>Eukaryota</taxon>
        <taxon>Fungi</taxon>
        <taxon>Dikarya</taxon>
        <taxon>Ascomycota</taxon>
        <taxon>Pezizomycotina</taxon>
        <taxon>Leotiomycetes</taxon>
        <taxon>Helotiales</taxon>
        <taxon>Hyaloscyphaceae</taxon>
        <taxon>Hyaloscypha</taxon>
        <taxon>Hyaloscypha bicolor</taxon>
    </lineage>
</organism>
<feature type="compositionally biased region" description="Low complexity" evidence="1">
    <location>
        <begin position="281"/>
        <end position="298"/>
    </location>
</feature>
<feature type="region of interest" description="Disordered" evidence="1">
    <location>
        <begin position="221"/>
        <end position="314"/>
    </location>
</feature>
<feature type="compositionally biased region" description="Polar residues" evidence="1">
    <location>
        <begin position="299"/>
        <end position="312"/>
    </location>
</feature>
<dbReference type="EMBL" id="KZ613813">
    <property type="protein sequence ID" value="PMD59652.1"/>
    <property type="molecule type" value="Genomic_DNA"/>
</dbReference>